<keyword evidence="10" id="KW-1185">Reference proteome</keyword>
<feature type="transmembrane region" description="Helical" evidence="8">
    <location>
        <begin position="12"/>
        <end position="32"/>
    </location>
</feature>
<dbReference type="SUPFAM" id="SSF82693">
    <property type="entry name" value="Multidrug efflux transporter AcrB pore domain, PN1, PN2, PC1 and PC2 subdomains"/>
    <property type="match status" value="4"/>
</dbReference>
<evidence type="ECO:0000256" key="7">
    <source>
        <dbReference type="ARBA" id="ARBA00023136"/>
    </source>
</evidence>
<dbReference type="FunFam" id="1.20.1640.10:FF:000001">
    <property type="entry name" value="Efflux pump membrane transporter"/>
    <property type="match status" value="1"/>
</dbReference>
<evidence type="ECO:0000256" key="3">
    <source>
        <dbReference type="ARBA" id="ARBA00022475"/>
    </source>
</evidence>
<gene>
    <name evidence="9" type="ORF">F9B74_09310</name>
</gene>
<feature type="transmembrane region" description="Helical" evidence="8">
    <location>
        <begin position="360"/>
        <end position="381"/>
    </location>
</feature>
<keyword evidence="4" id="KW-0997">Cell inner membrane</keyword>
<evidence type="ECO:0000313" key="10">
    <source>
        <dbReference type="Proteomes" id="UP000477651"/>
    </source>
</evidence>
<dbReference type="FunFam" id="3.30.70.1430:FF:000001">
    <property type="entry name" value="Efflux pump membrane transporter"/>
    <property type="match status" value="1"/>
</dbReference>
<dbReference type="Gene3D" id="3.30.70.1430">
    <property type="entry name" value="Multidrug efflux transporter AcrB pore domain"/>
    <property type="match status" value="2"/>
</dbReference>
<dbReference type="PANTHER" id="PTHR32063">
    <property type="match status" value="1"/>
</dbReference>
<dbReference type="InterPro" id="IPR027463">
    <property type="entry name" value="AcrB_DN_DC_subdom"/>
</dbReference>
<keyword evidence="5 8" id="KW-0812">Transmembrane</keyword>
<keyword evidence="2" id="KW-0813">Transport</keyword>
<dbReference type="SUPFAM" id="SSF82866">
    <property type="entry name" value="Multidrug efflux transporter AcrB transmembrane domain"/>
    <property type="match status" value="2"/>
</dbReference>
<dbReference type="Pfam" id="PF00873">
    <property type="entry name" value="ACR_tran"/>
    <property type="match status" value="1"/>
</dbReference>
<feature type="transmembrane region" description="Helical" evidence="8">
    <location>
        <begin position="988"/>
        <end position="1014"/>
    </location>
</feature>
<evidence type="ECO:0000256" key="8">
    <source>
        <dbReference type="SAM" id="Phobius"/>
    </source>
</evidence>
<feature type="transmembrane region" description="Helical" evidence="8">
    <location>
        <begin position="431"/>
        <end position="451"/>
    </location>
</feature>
<name>A0A6L9Y809_9BURK</name>
<evidence type="ECO:0000256" key="6">
    <source>
        <dbReference type="ARBA" id="ARBA00022989"/>
    </source>
</evidence>
<keyword evidence="7 8" id="KW-0472">Membrane</keyword>
<comment type="subcellular location">
    <subcellularLocation>
        <location evidence="1">Cell inner membrane</location>
        <topology evidence="1">Multi-pass membrane protein</topology>
    </subcellularLocation>
</comment>
<accession>A0A6L9Y809</accession>
<evidence type="ECO:0000313" key="9">
    <source>
        <dbReference type="EMBL" id="NEN76506.1"/>
    </source>
</evidence>
<dbReference type="SUPFAM" id="SSF82714">
    <property type="entry name" value="Multidrug efflux transporter AcrB TolC docking domain, DN and DC subdomains"/>
    <property type="match status" value="2"/>
</dbReference>
<organism evidence="9 10">
    <name type="scientific">Pelistega ratti</name>
    <dbReference type="NCBI Taxonomy" id="2652177"/>
    <lineage>
        <taxon>Bacteria</taxon>
        <taxon>Pseudomonadati</taxon>
        <taxon>Pseudomonadota</taxon>
        <taxon>Betaproteobacteria</taxon>
        <taxon>Burkholderiales</taxon>
        <taxon>Alcaligenaceae</taxon>
        <taxon>Pelistega</taxon>
    </lineage>
</organism>
<proteinExistence type="predicted"/>
<dbReference type="InterPro" id="IPR001036">
    <property type="entry name" value="Acrflvin-R"/>
</dbReference>
<keyword evidence="3" id="KW-1003">Cell membrane</keyword>
<dbReference type="GO" id="GO:0005886">
    <property type="term" value="C:plasma membrane"/>
    <property type="evidence" value="ECO:0007669"/>
    <property type="project" value="UniProtKB-SubCell"/>
</dbReference>
<evidence type="ECO:0000256" key="1">
    <source>
        <dbReference type="ARBA" id="ARBA00004429"/>
    </source>
</evidence>
<dbReference type="Gene3D" id="3.30.70.1440">
    <property type="entry name" value="Multidrug efflux transporter AcrB pore domain"/>
    <property type="match status" value="1"/>
</dbReference>
<comment type="caution">
    <text evidence="9">The sequence shown here is derived from an EMBL/GenBank/DDBJ whole genome shotgun (WGS) entry which is preliminary data.</text>
</comment>
<feature type="transmembrane region" description="Helical" evidence="8">
    <location>
        <begin position="528"/>
        <end position="548"/>
    </location>
</feature>
<evidence type="ECO:0000256" key="5">
    <source>
        <dbReference type="ARBA" id="ARBA00022692"/>
    </source>
</evidence>
<dbReference type="Gene3D" id="3.30.70.1320">
    <property type="entry name" value="Multidrug efflux transporter AcrB pore domain like"/>
    <property type="match status" value="1"/>
</dbReference>
<dbReference type="Gene3D" id="3.30.2090.10">
    <property type="entry name" value="Multidrug efflux transporter AcrB TolC docking domain, DN and DC subdomains"/>
    <property type="match status" value="2"/>
</dbReference>
<feature type="transmembrane region" description="Helical" evidence="8">
    <location>
        <begin position="463"/>
        <end position="487"/>
    </location>
</feature>
<dbReference type="EMBL" id="JAAGYR010000020">
    <property type="protein sequence ID" value="NEN76506.1"/>
    <property type="molecule type" value="Genomic_DNA"/>
</dbReference>
<feature type="transmembrane region" description="Helical" evidence="8">
    <location>
        <begin position="336"/>
        <end position="353"/>
    </location>
</feature>
<dbReference type="GO" id="GO:0042910">
    <property type="term" value="F:xenobiotic transmembrane transporter activity"/>
    <property type="evidence" value="ECO:0007669"/>
    <property type="project" value="TreeGrafter"/>
</dbReference>
<reference evidence="9 10" key="1">
    <citation type="submission" date="2020-02" db="EMBL/GenBank/DDBJ databases">
        <title>Pelistega sp. NLN82 were isolated from wild rodents of the Hainan Island.</title>
        <authorList>
            <person name="Niu N."/>
            <person name="Zhou J."/>
        </authorList>
    </citation>
    <scope>NUCLEOTIDE SEQUENCE [LARGE SCALE GENOMIC DNA]</scope>
    <source>
        <strain evidence="9 10">NLN82</strain>
    </source>
</reference>
<feature type="transmembrane region" description="Helical" evidence="8">
    <location>
        <begin position="897"/>
        <end position="920"/>
    </location>
</feature>
<dbReference type="Gene3D" id="1.20.1640.10">
    <property type="entry name" value="Multidrug efflux transporter AcrB transmembrane domain"/>
    <property type="match status" value="2"/>
</dbReference>
<dbReference type="AlphaFoldDB" id="A0A6L9Y809"/>
<dbReference type="RefSeq" id="WP_163764912.1">
    <property type="nucleotide sequence ID" value="NZ_JAAGYR010000020.1"/>
</dbReference>
<dbReference type="PRINTS" id="PR00702">
    <property type="entry name" value="ACRIFLAVINRP"/>
</dbReference>
<sequence>MSLSTPFIQRPIATRLLALAISVMGIISFFLLPVSPLPNMTIPMISVSASLSGASAETMASSVATPLERSLGGIAGLNAMSSNSSEGRTSIFLEFELDKDIDEAAQEVQAAINSARSLLPSGMKTPPTYEKLNPSSMPIMALAITSDAYNPGQLYDFASSLLSQKIAQIEGVGSVTVGGSSLPAVRVDLNPYLVSAYGVSLSEIRQTITQSNTLGPNGMVENDQYRWQIKTNAQLRKAADYRDLVVRWNGENALRLKDIAHVYDYIENEFNSGFYNDKRAITILVRREDRANIIKTVDLIKANIPALQEMLPDDVALTLVQDRSPSIRATLHEAELTLMIAIILVILVVLFFLGKWRATFIPAISVPVSLLGTFIVIYLLGYSLNTISLMALIVATGFVVDDSIVVLENIMRYIEQGKSTYEAALIGAKEVGFTVLSMSLSLIAVFIPLLFLNNLLGVLFKEFAVTLSVAILISLVVSLTLTPSLCVRWLKEEKKSQPFILFRGFEYAFASVQQFYKKTLTIALKFKFITLFVFLATIVLNIYLFIVVPKGIFPTQDTGVVMGFFRVDKGTSFQAMMPKLDYYRQIILDDPNVETVMGYAGGRGGSNSSFLLIQLKPFEERTLSAQQVIDGLRTKFGKVAGSQISLVVQQDIHTGGGPPGGSTGSYDIVLKAGDLEVLREWTPKVKTALERIPEITDVMQGIQDSGRRYELKINRDAVTRLGLSMNLVTSTIGGFFGSAQISVLYEDLNQYYVVMRAAPEFAQDPTILKDIHLINNEGKIIPLSAVAEFTTGSAPLSVRHQGLQVSDSLSYNLMPNVTLEQAMQVIQRAIQEIGLPSHLIEVGSSGDAQLLQETEKQQPLLILAAIVVMYLVLGILYESFILPLTILSTLPSAGVGALLALLAIDMEFSLVALIGVFLLIGIVKKNAIMMVDFAVSRERMFGETPEQAIFTACLIRFRPIMMTTIAAIFGAVPLILATGAGVEMRQPLGVTIVGGLLLSQLLTLYSTPVIYLLLDKMRHCFIRQSSAS</sequence>
<evidence type="ECO:0000256" key="2">
    <source>
        <dbReference type="ARBA" id="ARBA00022448"/>
    </source>
</evidence>
<feature type="transmembrane region" description="Helical" evidence="8">
    <location>
        <begin position="860"/>
        <end position="877"/>
    </location>
</feature>
<evidence type="ECO:0000256" key="4">
    <source>
        <dbReference type="ARBA" id="ARBA00022519"/>
    </source>
</evidence>
<feature type="transmembrane region" description="Helical" evidence="8">
    <location>
        <begin position="499"/>
        <end position="516"/>
    </location>
</feature>
<dbReference type="Proteomes" id="UP000477651">
    <property type="component" value="Unassembled WGS sequence"/>
</dbReference>
<keyword evidence="6 8" id="KW-1133">Transmembrane helix</keyword>
<dbReference type="PANTHER" id="PTHR32063:SF34">
    <property type="entry name" value="MULTIDRUG RESISTANCE PROTEIN MDTC"/>
    <property type="match status" value="1"/>
</dbReference>
<protein>
    <submittedName>
        <fullName evidence="9">MMPL family transporter</fullName>
    </submittedName>
</protein>
<feature type="transmembrane region" description="Helical" evidence="8">
    <location>
        <begin position="387"/>
        <end position="410"/>
    </location>
</feature>
<feature type="transmembrane region" description="Helical" evidence="8">
    <location>
        <begin position="960"/>
        <end position="982"/>
    </location>
</feature>